<keyword evidence="5" id="KW-1185">Reference proteome</keyword>
<evidence type="ECO:0000313" key="5">
    <source>
        <dbReference type="Proteomes" id="UP000236161"/>
    </source>
</evidence>
<evidence type="ECO:0000256" key="1">
    <source>
        <dbReference type="SAM" id="MobiDB-lite"/>
    </source>
</evidence>
<dbReference type="InterPro" id="IPR025486">
    <property type="entry name" value="DUF4378"/>
</dbReference>
<evidence type="ECO:0000259" key="3">
    <source>
        <dbReference type="Pfam" id="PF14383"/>
    </source>
</evidence>
<dbReference type="EMBL" id="KZ454427">
    <property type="protein sequence ID" value="PKA46199.1"/>
    <property type="molecule type" value="Genomic_DNA"/>
</dbReference>
<name>A0A2H9ZSD2_9ASPA</name>
<dbReference type="PANTHER" id="PTHR40836">
    <property type="entry name" value="RB1-INDUCIBLE COILED-COIL PROTEIN"/>
    <property type="match status" value="1"/>
</dbReference>
<organism evidence="4 5">
    <name type="scientific">Apostasia shenzhenica</name>
    <dbReference type="NCBI Taxonomy" id="1088818"/>
    <lineage>
        <taxon>Eukaryota</taxon>
        <taxon>Viridiplantae</taxon>
        <taxon>Streptophyta</taxon>
        <taxon>Embryophyta</taxon>
        <taxon>Tracheophyta</taxon>
        <taxon>Spermatophyta</taxon>
        <taxon>Magnoliopsida</taxon>
        <taxon>Liliopsida</taxon>
        <taxon>Asparagales</taxon>
        <taxon>Orchidaceae</taxon>
        <taxon>Apostasioideae</taxon>
        <taxon>Apostasia</taxon>
    </lineage>
</organism>
<reference evidence="4 5" key="1">
    <citation type="journal article" date="2017" name="Nature">
        <title>The Apostasia genome and the evolution of orchids.</title>
        <authorList>
            <person name="Zhang G.Q."/>
            <person name="Liu K.W."/>
            <person name="Li Z."/>
            <person name="Lohaus R."/>
            <person name="Hsiao Y.Y."/>
            <person name="Niu S.C."/>
            <person name="Wang J.Y."/>
            <person name="Lin Y.C."/>
            <person name="Xu Q."/>
            <person name="Chen L.J."/>
            <person name="Yoshida K."/>
            <person name="Fujiwara S."/>
            <person name="Wang Z.W."/>
            <person name="Zhang Y.Q."/>
            <person name="Mitsuda N."/>
            <person name="Wang M."/>
            <person name="Liu G.H."/>
            <person name="Pecoraro L."/>
            <person name="Huang H.X."/>
            <person name="Xiao X.J."/>
            <person name="Lin M."/>
            <person name="Wu X.Y."/>
            <person name="Wu W.L."/>
            <person name="Chen Y.Y."/>
            <person name="Chang S.B."/>
            <person name="Sakamoto S."/>
            <person name="Ohme-Takagi M."/>
            <person name="Yagi M."/>
            <person name="Zeng S.J."/>
            <person name="Shen C.Y."/>
            <person name="Yeh C.M."/>
            <person name="Luo Y.B."/>
            <person name="Tsai W.C."/>
            <person name="Van de Peer Y."/>
            <person name="Liu Z.J."/>
        </authorList>
    </citation>
    <scope>NUCLEOTIDE SEQUENCE [LARGE SCALE GENOMIC DNA]</scope>
    <source>
        <strain evidence="5">cv. Shenzhen</strain>
        <tissue evidence="4">Stem</tissue>
    </source>
</reference>
<dbReference type="Pfam" id="PF14309">
    <property type="entry name" value="DUF4378"/>
    <property type="match status" value="1"/>
</dbReference>
<gene>
    <name evidence="4" type="ORF">AXF42_Ash015492</name>
</gene>
<accession>A0A2H9ZSD2</accession>
<dbReference type="AlphaFoldDB" id="A0A2H9ZSD2"/>
<evidence type="ECO:0000259" key="2">
    <source>
        <dbReference type="Pfam" id="PF14309"/>
    </source>
</evidence>
<feature type="region of interest" description="Disordered" evidence="1">
    <location>
        <begin position="58"/>
        <end position="81"/>
    </location>
</feature>
<proteinExistence type="predicted"/>
<dbReference type="PANTHER" id="PTHR40836:SF4">
    <property type="entry name" value="RB1-INDUCIBLE COILED-COIL PROTEIN"/>
    <property type="match status" value="1"/>
</dbReference>
<evidence type="ECO:0008006" key="6">
    <source>
        <dbReference type="Google" id="ProtNLM"/>
    </source>
</evidence>
<feature type="domain" description="DUF4378" evidence="2">
    <location>
        <begin position="538"/>
        <end position="705"/>
    </location>
</feature>
<feature type="compositionally biased region" description="Polar residues" evidence="1">
    <location>
        <begin position="58"/>
        <end position="75"/>
    </location>
</feature>
<evidence type="ECO:0000313" key="4">
    <source>
        <dbReference type="EMBL" id="PKA46199.1"/>
    </source>
</evidence>
<sequence length="712" mass="80742">MAGNSNIYSVSMANSPRHWMTPNWHHDGFEAPGLELSLETVKRNHVSNENFTVRQLPKSSFNQGSAPTKMSTNNEAPYRGNSHLVEPSVVARLMGIDSFPPEIRSPTCAKKYVDEDPGKYTSKVSRFTTSKTKLNPIRFTNFKPAKEELPLHANMLYSCSSFESHLKNKLRYTEHPQEGILQNFRRELQAWQNSQSTDCSRKLDYNGNTPGVKNNNHIFLVPKESVNAKTKSFEASSMEKFRDKRIKSCSPKRIVILKPCFKMNDETKEPCVDSCEMFGKHRSIEDFLEEVKERLRLEVEGMGRNDFVRDTIDKNLVETLSRSESSRSYKSDFHLNEQVYYVEMEKHVLNSGKDEKTEASDSEAASSRKLLKSFSSSSFRTSLDKPLSEHQICRKHEGSDNDSPIASKTKKDGLNLKGKVLNLRRNFSLGGKFFRKMTKRNLETMPSISRNFEMVQENSTEVPPTPASFCSSPVHENHSPVSPLDIPLIDDHSSTQVSGELSMNLEEYIESKVVEKMETEAQLCESSATIHVEDHAEAYVRDILVVSGLCDGSPTDQAISMLHRDRKPICTRVFYEVENRRKFSKHVDDDDSAVTLGDVKFSRKMLFDLVNEALPVVLRAPLSRLTAKGTTRGLARWCHAEELLEKLLHQVQIFANQMVVNRAKSVDTVLASDVNLMPWETAANEGTSSSVMEVEWLILGELIDELVSDFFV</sequence>
<dbReference type="Proteomes" id="UP000236161">
    <property type="component" value="Unassembled WGS sequence"/>
</dbReference>
<dbReference type="STRING" id="1088818.A0A2H9ZSD2"/>
<protein>
    <recommendedName>
        <fullName evidence="6">DUF4378 domain-containing protein</fullName>
    </recommendedName>
</protein>
<dbReference type="InterPro" id="IPR032795">
    <property type="entry name" value="DUF3741-assoc"/>
</dbReference>
<dbReference type="Pfam" id="PF14383">
    <property type="entry name" value="VARLMGL"/>
    <property type="match status" value="1"/>
</dbReference>
<dbReference type="OrthoDB" id="446244at2759"/>
<feature type="domain" description="DUF3741" evidence="3">
    <location>
        <begin position="87"/>
        <end position="102"/>
    </location>
</feature>